<accession>A0A0P9CJP7</accession>
<protein>
    <submittedName>
        <fullName evidence="4">Uncharacterized protein</fullName>
    </submittedName>
</protein>
<organism evidence="4 5">
    <name type="scientific">Alicyclobacillus ferrooxydans</name>
    <dbReference type="NCBI Taxonomy" id="471514"/>
    <lineage>
        <taxon>Bacteria</taxon>
        <taxon>Bacillati</taxon>
        <taxon>Bacillota</taxon>
        <taxon>Bacilli</taxon>
        <taxon>Bacillales</taxon>
        <taxon>Alicyclobacillaceae</taxon>
        <taxon>Alicyclobacillus</taxon>
    </lineage>
</organism>
<evidence type="ECO:0000313" key="4">
    <source>
        <dbReference type="EMBL" id="KPV45529.1"/>
    </source>
</evidence>
<keyword evidence="1" id="KW-0175">Coiled coil</keyword>
<sequence>MKDAKVHALILSVLSISSIGAYLAMFQSVSTKTAKAMTISTATGQNAQQELTKKQQELQSVLQQLQNAQGTLQTTTQNYQQAYSVSQQDDQVLQVLNQRLQGMGLTPVPLPASPKPLQGIQVSSTPPPIVTTSGGS</sequence>
<keyword evidence="5" id="KW-1185">Reference proteome</keyword>
<name>A0A0P9CJP7_9BACL</name>
<comment type="caution">
    <text evidence="4">The sequence shown here is derived from an EMBL/GenBank/DDBJ whole genome shotgun (WGS) entry which is preliminary data.</text>
</comment>
<keyword evidence="3" id="KW-1133">Transmembrane helix</keyword>
<dbReference type="RefSeq" id="WP_054967288.1">
    <property type="nucleotide sequence ID" value="NZ_LJCO01000008.1"/>
</dbReference>
<evidence type="ECO:0000256" key="1">
    <source>
        <dbReference type="SAM" id="Coils"/>
    </source>
</evidence>
<gene>
    <name evidence="4" type="ORF">AN477_00830</name>
</gene>
<reference evidence="4 5" key="1">
    <citation type="submission" date="2015-09" db="EMBL/GenBank/DDBJ databases">
        <title>Draft genome sequence of Alicyclobacillus ferrooxydans DSM 22381.</title>
        <authorList>
            <person name="Hemp J."/>
        </authorList>
    </citation>
    <scope>NUCLEOTIDE SEQUENCE [LARGE SCALE GENOMIC DNA]</scope>
    <source>
        <strain evidence="4 5">TC-34</strain>
    </source>
</reference>
<proteinExistence type="predicted"/>
<feature type="compositionally biased region" description="Polar residues" evidence="2">
    <location>
        <begin position="120"/>
        <end position="136"/>
    </location>
</feature>
<feature type="region of interest" description="Disordered" evidence="2">
    <location>
        <begin position="104"/>
        <end position="136"/>
    </location>
</feature>
<dbReference type="EMBL" id="LJCO01000008">
    <property type="protein sequence ID" value="KPV45529.1"/>
    <property type="molecule type" value="Genomic_DNA"/>
</dbReference>
<feature type="transmembrane region" description="Helical" evidence="3">
    <location>
        <begin position="6"/>
        <end position="25"/>
    </location>
</feature>
<evidence type="ECO:0000256" key="3">
    <source>
        <dbReference type="SAM" id="Phobius"/>
    </source>
</evidence>
<dbReference type="Gene3D" id="1.20.120.330">
    <property type="entry name" value="Nucleotidyltransferases domain 2"/>
    <property type="match status" value="1"/>
</dbReference>
<dbReference type="PATRIC" id="fig|471514.4.peg.142"/>
<dbReference type="Proteomes" id="UP000050482">
    <property type="component" value="Unassembled WGS sequence"/>
</dbReference>
<feature type="coiled-coil region" evidence="1">
    <location>
        <begin position="44"/>
        <end position="78"/>
    </location>
</feature>
<evidence type="ECO:0000256" key="2">
    <source>
        <dbReference type="SAM" id="MobiDB-lite"/>
    </source>
</evidence>
<dbReference type="AlphaFoldDB" id="A0A0P9CJP7"/>
<evidence type="ECO:0000313" key="5">
    <source>
        <dbReference type="Proteomes" id="UP000050482"/>
    </source>
</evidence>
<keyword evidence="3" id="KW-0472">Membrane</keyword>
<keyword evidence="3" id="KW-0812">Transmembrane</keyword>